<dbReference type="AlphaFoldDB" id="A0A2T2WR96"/>
<dbReference type="EMBL" id="PXYX01000043">
    <property type="protein sequence ID" value="PSR24771.1"/>
    <property type="molecule type" value="Genomic_DNA"/>
</dbReference>
<dbReference type="Gene3D" id="3.30.70.270">
    <property type="match status" value="1"/>
</dbReference>
<evidence type="ECO:0000256" key="2">
    <source>
        <dbReference type="SAM" id="SignalP"/>
    </source>
</evidence>
<dbReference type="SUPFAM" id="SSF55073">
    <property type="entry name" value="Nucleotide cyclase"/>
    <property type="match status" value="1"/>
</dbReference>
<keyword evidence="2" id="KW-0732">Signal</keyword>
<dbReference type="PANTHER" id="PTHR45138:SF9">
    <property type="entry name" value="DIGUANYLATE CYCLASE DGCM-RELATED"/>
    <property type="match status" value="1"/>
</dbReference>
<dbReference type="InterPro" id="IPR043128">
    <property type="entry name" value="Rev_trsase/Diguanyl_cyclase"/>
</dbReference>
<name>A0A2T2WR96_SULTH</name>
<dbReference type="SMART" id="SM00267">
    <property type="entry name" value="GGDEF"/>
    <property type="match status" value="1"/>
</dbReference>
<dbReference type="Proteomes" id="UP000242705">
    <property type="component" value="Unassembled WGS sequence"/>
</dbReference>
<comment type="caution">
    <text evidence="4">The sequence shown here is derived from an EMBL/GenBank/DDBJ whole genome shotgun (WGS) entry which is preliminary data.</text>
</comment>
<sequence length="242" mass="27551">MRWPLTLGIASVSLLAWSVALAAILNTPPEARRWLWPAFIADTVLMAALTFGVRWVIYHRVLAIWQRRAVLDGLTELLRPGLFWEETETRAHIRGAWTWVIVYCDLNDFKQCNDHWGHATGDTILRMWGEILREESREQDLLRYLGGEEVGWWFPQTTETTARIAVERVLHRCQATPVTVIRLFLLGGHCPGASRRECLGGSSASRRGAVSGQSLRQRTGGERWRLVAQHGTLLSDDTRMSH</sequence>
<feature type="signal peptide" evidence="2">
    <location>
        <begin position="1"/>
        <end position="22"/>
    </location>
</feature>
<organism evidence="4 5">
    <name type="scientific">Sulfobacillus thermosulfidooxidans</name>
    <dbReference type="NCBI Taxonomy" id="28034"/>
    <lineage>
        <taxon>Bacteria</taxon>
        <taxon>Bacillati</taxon>
        <taxon>Bacillota</taxon>
        <taxon>Clostridia</taxon>
        <taxon>Eubacteriales</taxon>
        <taxon>Clostridiales Family XVII. Incertae Sedis</taxon>
        <taxon>Sulfobacillus</taxon>
    </lineage>
</organism>
<reference evidence="4 5" key="1">
    <citation type="journal article" date="2014" name="BMC Genomics">
        <title>Comparison of environmental and isolate Sulfobacillus genomes reveals diverse carbon, sulfur, nitrogen, and hydrogen metabolisms.</title>
        <authorList>
            <person name="Justice N.B."/>
            <person name="Norman A."/>
            <person name="Brown C.T."/>
            <person name="Singh A."/>
            <person name="Thomas B.C."/>
            <person name="Banfield J.F."/>
        </authorList>
    </citation>
    <scope>NUCLEOTIDE SEQUENCE [LARGE SCALE GENOMIC DNA]</scope>
    <source>
        <strain evidence="4">AMDSBA5</strain>
    </source>
</reference>
<evidence type="ECO:0000313" key="4">
    <source>
        <dbReference type="EMBL" id="PSR24771.1"/>
    </source>
</evidence>
<dbReference type="InterPro" id="IPR050469">
    <property type="entry name" value="Diguanylate_Cyclase"/>
</dbReference>
<dbReference type="GO" id="GO:0052621">
    <property type="term" value="F:diguanylate cyclase activity"/>
    <property type="evidence" value="ECO:0007669"/>
    <property type="project" value="TreeGrafter"/>
</dbReference>
<feature type="chain" id="PRO_5015585572" description="GGDEF domain-containing protein" evidence="2">
    <location>
        <begin position="23"/>
        <end position="242"/>
    </location>
</feature>
<proteinExistence type="predicted"/>
<dbReference type="InterPro" id="IPR000160">
    <property type="entry name" value="GGDEF_dom"/>
</dbReference>
<dbReference type="PANTHER" id="PTHR45138">
    <property type="entry name" value="REGULATORY COMPONENTS OF SENSORY TRANSDUCTION SYSTEM"/>
    <property type="match status" value="1"/>
</dbReference>
<accession>A0A2T2WR96</accession>
<dbReference type="PROSITE" id="PS50887">
    <property type="entry name" value="GGDEF"/>
    <property type="match status" value="1"/>
</dbReference>
<feature type="transmembrane region" description="Helical" evidence="1">
    <location>
        <begin position="38"/>
        <end position="58"/>
    </location>
</feature>
<evidence type="ECO:0000259" key="3">
    <source>
        <dbReference type="PROSITE" id="PS50887"/>
    </source>
</evidence>
<feature type="domain" description="GGDEF" evidence="3">
    <location>
        <begin position="97"/>
        <end position="229"/>
    </location>
</feature>
<evidence type="ECO:0000313" key="5">
    <source>
        <dbReference type="Proteomes" id="UP000242705"/>
    </source>
</evidence>
<dbReference type="InterPro" id="IPR029787">
    <property type="entry name" value="Nucleotide_cyclase"/>
</dbReference>
<dbReference type="NCBIfam" id="TIGR00254">
    <property type="entry name" value="GGDEF"/>
    <property type="match status" value="1"/>
</dbReference>
<gene>
    <name evidence="4" type="ORF">C7B47_13990</name>
</gene>
<keyword evidence="1" id="KW-0472">Membrane</keyword>
<keyword evidence="1" id="KW-0812">Transmembrane</keyword>
<keyword evidence="1" id="KW-1133">Transmembrane helix</keyword>
<protein>
    <recommendedName>
        <fullName evidence="3">GGDEF domain-containing protein</fullName>
    </recommendedName>
</protein>
<dbReference type="Pfam" id="PF00990">
    <property type="entry name" value="GGDEF"/>
    <property type="match status" value="1"/>
</dbReference>
<evidence type="ECO:0000256" key="1">
    <source>
        <dbReference type="SAM" id="Phobius"/>
    </source>
</evidence>